<sequence length="71" mass="7935">MMSVEEAECFAFEASIKLACQLKIKGHVLFEMDHVGLVNKLMNLATDITIISARIKECKDAFNNFNSADLI</sequence>
<name>A0A7J9FPU1_9ROSI</name>
<evidence type="ECO:0000313" key="3">
    <source>
        <dbReference type="Proteomes" id="UP000593568"/>
    </source>
</evidence>
<dbReference type="EMBL" id="JABEZW010225480">
    <property type="protein sequence ID" value="MBA0787198.1"/>
    <property type="molecule type" value="Genomic_DNA"/>
</dbReference>
<evidence type="ECO:0000259" key="1">
    <source>
        <dbReference type="Pfam" id="PF13456"/>
    </source>
</evidence>
<feature type="domain" description="RNase H type-1" evidence="1">
    <location>
        <begin position="2"/>
        <end position="69"/>
    </location>
</feature>
<evidence type="ECO:0000313" key="2">
    <source>
        <dbReference type="EMBL" id="MBA0787198.1"/>
    </source>
</evidence>
<organism evidence="2 3">
    <name type="scientific">Gossypium trilobum</name>
    <dbReference type="NCBI Taxonomy" id="34281"/>
    <lineage>
        <taxon>Eukaryota</taxon>
        <taxon>Viridiplantae</taxon>
        <taxon>Streptophyta</taxon>
        <taxon>Embryophyta</taxon>
        <taxon>Tracheophyta</taxon>
        <taxon>Spermatophyta</taxon>
        <taxon>Magnoliopsida</taxon>
        <taxon>eudicotyledons</taxon>
        <taxon>Gunneridae</taxon>
        <taxon>Pentapetalae</taxon>
        <taxon>rosids</taxon>
        <taxon>malvids</taxon>
        <taxon>Malvales</taxon>
        <taxon>Malvaceae</taxon>
        <taxon>Malvoideae</taxon>
        <taxon>Gossypium</taxon>
    </lineage>
</organism>
<dbReference type="GO" id="GO:0003676">
    <property type="term" value="F:nucleic acid binding"/>
    <property type="evidence" value="ECO:0007669"/>
    <property type="project" value="InterPro"/>
</dbReference>
<dbReference type="Proteomes" id="UP000593568">
    <property type="component" value="Unassembled WGS sequence"/>
</dbReference>
<keyword evidence="3" id="KW-1185">Reference proteome</keyword>
<comment type="caution">
    <text evidence="2">The sequence shown here is derived from an EMBL/GenBank/DDBJ whole genome shotgun (WGS) entry which is preliminary data.</text>
</comment>
<dbReference type="AlphaFoldDB" id="A0A7J9FPU1"/>
<reference evidence="2 3" key="1">
    <citation type="journal article" date="2019" name="Genome Biol. Evol.">
        <title>Insights into the evolution of the New World diploid cottons (Gossypium, subgenus Houzingenia) based on genome sequencing.</title>
        <authorList>
            <person name="Grover C.E."/>
            <person name="Arick M.A. 2nd"/>
            <person name="Thrash A."/>
            <person name="Conover J.L."/>
            <person name="Sanders W.S."/>
            <person name="Peterson D.G."/>
            <person name="Frelichowski J.E."/>
            <person name="Scheffler J.A."/>
            <person name="Scheffler B.E."/>
            <person name="Wendel J.F."/>
        </authorList>
    </citation>
    <scope>NUCLEOTIDE SEQUENCE [LARGE SCALE GENOMIC DNA]</scope>
    <source>
        <strain evidence="2">8</strain>
        <tissue evidence="2">Leaf</tissue>
    </source>
</reference>
<proteinExistence type="predicted"/>
<accession>A0A7J9FPU1</accession>
<dbReference type="GO" id="GO:0004523">
    <property type="term" value="F:RNA-DNA hybrid ribonuclease activity"/>
    <property type="evidence" value="ECO:0007669"/>
    <property type="project" value="InterPro"/>
</dbReference>
<protein>
    <recommendedName>
        <fullName evidence="1">RNase H type-1 domain-containing protein</fullName>
    </recommendedName>
</protein>
<dbReference type="InterPro" id="IPR002156">
    <property type="entry name" value="RNaseH_domain"/>
</dbReference>
<dbReference type="Pfam" id="PF13456">
    <property type="entry name" value="RVT_3"/>
    <property type="match status" value="1"/>
</dbReference>
<gene>
    <name evidence="2" type="ORF">Gotri_027993</name>
</gene>